<feature type="binding site" evidence="6">
    <location>
        <position position="141"/>
    </location>
    <ligand>
        <name>Zn(2+)</name>
        <dbReference type="ChEBI" id="CHEBI:29105"/>
    </ligand>
</feature>
<dbReference type="GO" id="GO:0006882">
    <property type="term" value="P:intracellular zinc ion homeostasis"/>
    <property type="evidence" value="ECO:0007669"/>
    <property type="project" value="TreeGrafter"/>
</dbReference>
<dbReference type="EMBL" id="PVEM01000021">
    <property type="protein sequence ID" value="PTD02497.1"/>
    <property type="molecule type" value="Genomic_DNA"/>
</dbReference>
<name>A0A2T4GG06_FUSCU</name>
<dbReference type="Proteomes" id="UP000241587">
    <property type="component" value="Unassembled WGS sequence"/>
</dbReference>
<evidence type="ECO:0000313" key="9">
    <source>
        <dbReference type="Proteomes" id="UP000241587"/>
    </source>
</evidence>
<feature type="transmembrane region" description="Helical" evidence="7">
    <location>
        <begin position="183"/>
        <end position="204"/>
    </location>
</feature>
<comment type="caution">
    <text evidence="8">The sequence shown here is derived from an EMBL/GenBank/DDBJ whole genome shotgun (WGS) entry which is preliminary data.</text>
</comment>
<feature type="transmembrane region" description="Helical" evidence="7">
    <location>
        <begin position="155"/>
        <end position="177"/>
    </location>
</feature>
<evidence type="ECO:0000256" key="7">
    <source>
        <dbReference type="SAM" id="Phobius"/>
    </source>
</evidence>
<dbReference type="PANTHER" id="PTHR20855:SF52">
    <property type="entry name" value="ADIPONECTIN RECEPTOR PROTEIN"/>
    <property type="match status" value="1"/>
</dbReference>
<comment type="similarity">
    <text evidence="2">Belongs to the ADIPOR family.</text>
</comment>
<keyword evidence="8" id="KW-0675">Receptor</keyword>
<evidence type="ECO:0000256" key="1">
    <source>
        <dbReference type="ARBA" id="ARBA00004141"/>
    </source>
</evidence>
<evidence type="ECO:0000256" key="5">
    <source>
        <dbReference type="ARBA" id="ARBA00023136"/>
    </source>
</evidence>
<proteinExistence type="inferred from homology"/>
<keyword evidence="6" id="KW-0479">Metal-binding</keyword>
<evidence type="ECO:0000256" key="2">
    <source>
        <dbReference type="ARBA" id="ARBA00007018"/>
    </source>
</evidence>
<reference evidence="8 9" key="1">
    <citation type="submission" date="2018-02" db="EMBL/GenBank/DDBJ databases">
        <title>Fusarium culmorum secondary metabolites in fungal-bacterial-plant interactions.</title>
        <authorList>
            <person name="Schmidt R."/>
        </authorList>
    </citation>
    <scope>NUCLEOTIDE SEQUENCE [LARGE SCALE GENOMIC DNA]</scope>
    <source>
        <strain evidence="8 9">PV</strain>
    </source>
</reference>
<dbReference type="GO" id="GO:0038023">
    <property type="term" value="F:signaling receptor activity"/>
    <property type="evidence" value="ECO:0007669"/>
    <property type="project" value="TreeGrafter"/>
</dbReference>
<keyword evidence="5 7" id="KW-0472">Membrane</keyword>
<dbReference type="GO" id="GO:0046872">
    <property type="term" value="F:metal ion binding"/>
    <property type="evidence" value="ECO:0007669"/>
    <property type="project" value="UniProtKB-KW"/>
</dbReference>
<dbReference type="InterPro" id="IPR004254">
    <property type="entry name" value="AdipoR/HlyIII-related"/>
</dbReference>
<keyword evidence="4 7" id="KW-1133">Transmembrane helix</keyword>
<keyword evidence="3 7" id="KW-0812">Transmembrane</keyword>
<evidence type="ECO:0000256" key="6">
    <source>
        <dbReference type="PIRSR" id="PIRSR604254-1"/>
    </source>
</evidence>
<gene>
    <name evidence="8" type="ORF">FCULG_00012864</name>
</gene>
<evidence type="ECO:0000313" key="8">
    <source>
        <dbReference type="EMBL" id="PTD02497.1"/>
    </source>
</evidence>
<feature type="transmembrane region" description="Helical" evidence="7">
    <location>
        <begin position="216"/>
        <end position="242"/>
    </location>
</feature>
<dbReference type="OMA" id="RKIYWSM"/>
<accession>A0A2T4GG06</accession>
<organism evidence="8 9">
    <name type="scientific">Fusarium culmorum</name>
    <dbReference type="NCBI Taxonomy" id="5516"/>
    <lineage>
        <taxon>Eukaryota</taxon>
        <taxon>Fungi</taxon>
        <taxon>Dikarya</taxon>
        <taxon>Ascomycota</taxon>
        <taxon>Pezizomycotina</taxon>
        <taxon>Sordariomycetes</taxon>
        <taxon>Hypocreomycetidae</taxon>
        <taxon>Hypocreales</taxon>
        <taxon>Nectriaceae</taxon>
        <taxon>Fusarium</taxon>
    </lineage>
</organism>
<evidence type="ECO:0000256" key="3">
    <source>
        <dbReference type="ARBA" id="ARBA00022692"/>
    </source>
</evidence>
<keyword evidence="6" id="KW-0862">Zinc</keyword>
<dbReference type="AlphaFoldDB" id="A0A2T4GG06"/>
<feature type="transmembrane region" description="Helical" evidence="7">
    <location>
        <begin position="122"/>
        <end position="143"/>
    </location>
</feature>
<evidence type="ECO:0000256" key="4">
    <source>
        <dbReference type="ARBA" id="ARBA00022989"/>
    </source>
</evidence>
<protein>
    <submittedName>
        <fullName evidence="8">ADIPOR-like protein receptor IZH2</fullName>
    </submittedName>
</protein>
<dbReference type="Pfam" id="PF03006">
    <property type="entry name" value="HlyIII"/>
    <property type="match status" value="1"/>
</dbReference>
<feature type="transmembrane region" description="Helical" evidence="7">
    <location>
        <begin position="85"/>
        <end position="102"/>
    </location>
</feature>
<dbReference type="PANTHER" id="PTHR20855">
    <property type="entry name" value="ADIPOR/PROGESTIN RECEPTOR-RELATED"/>
    <property type="match status" value="1"/>
</dbReference>
<feature type="transmembrane region" description="Helical" evidence="7">
    <location>
        <begin position="248"/>
        <end position="269"/>
    </location>
</feature>
<keyword evidence="9" id="KW-1185">Reference proteome</keyword>
<dbReference type="OrthoDB" id="529367at2759"/>
<dbReference type="GO" id="GO:0016020">
    <property type="term" value="C:membrane"/>
    <property type="evidence" value="ECO:0007669"/>
    <property type="project" value="UniProtKB-SubCell"/>
</dbReference>
<sequence>MSPRPRFRVSPSKSFEAQKRQEIESVGATSFGVGEVARPDLCSLHQMPVWFQLQSNPWILHSYMPISGSTLASAGSLSYIHNESVNIYSHLIPAVLFMLGGWHMQHYLASEYPKLTGADSTALFIFMLAAFACLSLSTTYHTLMNHSQRVEYLCLQLDMLGIVILISGDHVLGIYVIFWCEAWLRYVHWCMVGVFGIITVIVTLNPKLQGPKYRLLRALSFVAAGMSGVAPLIHGISVFGMAQTIKKVLPYALVKAACLVSGTFLYAFCRQERKASLTQAGLKTRFPERRYPGCFDL</sequence>
<comment type="subcellular location">
    <subcellularLocation>
        <location evidence="1">Membrane</location>
        <topology evidence="1">Multi-pass membrane protein</topology>
    </subcellularLocation>
</comment>